<reference evidence="2 3" key="1">
    <citation type="submission" date="2018-07" db="EMBL/GenBank/DDBJ databases">
        <title>Anaerosacharophilus polymeroproducens gen. nov. sp. nov., an anaerobic bacterium isolated from salt field.</title>
        <authorList>
            <person name="Kim W."/>
            <person name="Yang S.-H."/>
            <person name="Oh J."/>
            <person name="Lee J.-H."/>
            <person name="Kwon K.K."/>
        </authorList>
    </citation>
    <scope>NUCLEOTIDE SEQUENCE [LARGE SCALE GENOMIC DNA]</scope>
    <source>
        <strain evidence="2 3">MCWD5</strain>
    </source>
</reference>
<sequence>MYNKIGNVTLNYDHYSGKDLYSDGEIEDVLLKLVQDHEEEELNEVIYQSKDWAVLYHLSHIRQNIVSWLPIQKTDKVLEIGSGCGAITGALAQKALEVKCIELSQKRSLINANRNKKFDNIEILLGNFQDVEAGLTQKFDYITLIGVFEYGEAYIQTENPYVDFLKKIKKHLNKNGKLVIAIENRLGLKYWAGCKEDHFGTFFEGLEGYTTSCGVKTFSKVELESILKEAGLGRQEFYYPYPDYKLPMTIYSDNFLPKEGELNNNMNNFDRERMVLFDETKVFNSLIRDGLFPLFSNSYLVLAELGKEEE</sequence>
<feature type="domain" description="Methyltransferase type 12" evidence="1">
    <location>
        <begin position="78"/>
        <end position="178"/>
    </location>
</feature>
<proteinExistence type="predicted"/>
<dbReference type="InterPro" id="IPR029063">
    <property type="entry name" value="SAM-dependent_MTases_sf"/>
</dbReference>
<evidence type="ECO:0000259" key="1">
    <source>
        <dbReference type="Pfam" id="PF08242"/>
    </source>
</evidence>
<dbReference type="Proteomes" id="UP000255036">
    <property type="component" value="Unassembled WGS sequence"/>
</dbReference>
<keyword evidence="2" id="KW-0808">Transferase</keyword>
<dbReference type="EMBL" id="QRCT01000050">
    <property type="protein sequence ID" value="RDU22138.1"/>
    <property type="molecule type" value="Genomic_DNA"/>
</dbReference>
<name>A0A371ARE2_9FIRM</name>
<dbReference type="PANTHER" id="PTHR43861:SF6">
    <property type="entry name" value="METHYLTRANSFERASE TYPE 11"/>
    <property type="match status" value="1"/>
</dbReference>
<dbReference type="CDD" id="cd02440">
    <property type="entry name" value="AdoMet_MTases"/>
    <property type="match status" value="1"/>
</dbReference>
<dbReference type="AlphaFoldDB" id="A0A371ARE2"/>
<dbReference type="InterPro" id="IPR013217">
    <property type="entry name" value="Methyltransf_12"/>
</dbReference>
<dbReference type="Gene3D" id="3.40.50.150">
    <property type="entry name" value="Vaccinia Virus protein VP39"/>
    <property type="match status" value="1"/>
</dbReference>
<dbReference type="OrthoDB" id="525353at2"/>
<evidence type="ECO:0000313" key="3">
    <source>
        <dbReference type="Proteomes" id="UP000255036"/>
    </source>
</evidence>
<dbReference type="Pfam" id="PF08242">
    <property type="entry name" value="Methyltransf_12"/>
    <property type="match status" value="1"/>
</dbReference>
<dbReference type="GO" id="GO:0008168">
    <property type="term" value="F:methyltransferase activity"/>
    <property type="evidence" value="ECO:0007669"/>
    <property type="project" value="UniProtKB-KW"/>
</dbReference>
<gene>
    <name evidence="2" type="ORF">DWV06_16545</name>
</gene>
<organism evidence="2 3">
    <name type="scientific">Anaerosacchariphilus polymeriproducens</name>
    <dbReference type="NCBI Taxonomy" id="1812858"/>
    <lineage>
        <taxon>Bacteria</taxon>
        <taxon>Bacillati</taxon>
        <taxon>Bacillota</taxon>
        <taxon>Clostridia</taxon>
        <taxon>Lachnospirales</taxon>
        <taxon>Lachnospiraceae</taxon>
        <taxon>Anaerosacchariphilus</taxon>
    </lineage>
</organism>
<keyword evidence="2" id="KW-0489">Methyltransferase</keyword>
<comment type="caution">
    <text evidence="2">The sequence shown here is derived from an EMBL/GenBank/DDBJ whole genome shotgun (WGS) entry which is preliminary data.</text>
</comment>
<accession>A0A371ARE2</accession>
<dbReference type="GO" id="GO:0032259">
    <property type="term" value="P:methylation"/>
    <property type="evidence" value="ECO:0007669"/>
    <property type="project" value="UniProtKB-KW"/>
</dbReference>
<evidence type="ECO:0000313" key="2">
    <source>
        <dbReference type="EMBL" id="RDU22138.1"/>
    </source>
</evidence>
<dbReference type="SUPFAM" id="SSF53335">
    <property type="entry name" value="S-adenosyl-L-methionine-dependent methyltransferases"/>
    <property type="match status" value="1"/>
</dbReference>
<dbReference type="PANTHER" id="PTHR43861">
    <property type="entry name" value="TRANS-ACONITATE 2-METHYLTRANSFERASE-RELATED"/>
    <property type="match status" value="1"/>
</dbReference>
<protein>
    <submittedName>
        <fullName evidence="2">Class I SAM-dependent methyltransferase</fullName>
    </submittedName>
</protein>
<keyword evidence="3" id="KW-1185">Reference proteome</keyword>
<dbReference type="RefSeq" id="WP_115483319.1">
    <property type="nucleotide sequence ID" value="NZ_QRCT01000050.1"/>
</dbReference>